<sequence>MEASHRKLSAAVVLLLLTMAGELGPAQAKECLSESTTFKGLCFSSKKCNNECLQESGAYSGGKCRGILFTCWCITPCAMTLAPAPSVHGSPDGPEWG</sequence>
<proteinExistence type="predicted"/>
<feature type="signal peptide" evidence="3">
    <location>
        <begin position="1"/>
        <end position="28"/>
    </location>
</feature>
<dbReference type="Pfam" id="PF00304">
    <property type="entry name" value="Gamma-thionin"/>
    <property type="match status" value="1"/>
</dbReference>
<organism evidence="5 6">
    <name type="scientific">Miscanthus lutarioriparius</name>
    <dbReference type="NCBI Taxonomy" id="422564"/>
    <lineage>
        <taxon>Eukaryota</taxon>
        <taxon>Viridiplantae</taxon>
        <taxon>Streptophyta</taxon>
        <taxon>Embryophyta</taxon>
        <taxon>Tracheophyta</taxon>
        <taxon>Spermatophyta</taxon>
        <taxon>Magnoliopsida</taxon>
        <taxon>Liliopsida</taxon>
        <taxon>Poales</taxon>
        <taxon>Poaceae</taxon>
        <taxon>PACMAD clade</taxon>
        <taxon>Panicoideae</taxon>
        <taxon>Andropogonodae</taxon>
        <taxon>Andropogoneae</taxon>
        <taxon>Saccharinae</taxon>
        <taxon>Miscanthus</taxon>
    </lineage>
</organism>
<name>A0A811MSQ6_9POAL</name>
<dbReference type="GO" id="GO:0006952">
    <property type="term" value="P:defense response"/>
    <property type="evidence" value="ECO:0007669"/>
    <property type="project" value="InterPro"/>
</dbReference>
<dbReference type="SUPFAM" id="SSF57095">
    <property type="entry name" value="Scorpion toxin-like"/>
    <property type="match status" value="1"/>
</dbReference>
<feature type="domain" description="Knottins-like" evidence="4">
    <location>
        <begin position="30"/>
        <end position="77"/>
    </location>
</feature>
<evidence type="ECO:0000256" key="3">
    <source>
        <dbReference type="SAM" id="SignalP"/>
    </source>
</evidence>
<evidence type="ECO:0000256" key="1">
    <source>
        <dbReference type="ARBA" id="ARBA00022729"/>
    </source>
</evidence>
<dbReference type="InterPro" id="IPR036574">
    <property type="entry name" value="Scorpion_toxin-like_sf"/>
</dbReference>
<dbReference type="Proteomes" id="UP000604825">
    <property type="component" value="Unassembled WGS sequence"/>
</dbReference>
<dbReference type="InterPro" id="IPR008176">
    <property type="entry name" value="Defensin_plant"/>
</dbReference>
<dbReference type="PANTHER" id="PTHR33147:SF106">
    <property type="entry name" value="DEFENSIN-LIKE PROTEIN 11"/>
    <property type="match status" value="1"/>
</dbReference>
<evidence type="ECO:0000313" key="6">
    <source>
        <dbReference type="Proteomes" id="UP000604825"/>
    </source>
</evidence>
<evidence type="ECO:0000256" key="2">
    <source>
        <dbReference type="ARBA" id="ARBA00023157"/>
    </source>
</evidence>
<dbReference type="PROSITE" id="PS00940">
    <property type="entry name" value="GAMMA_THIONIN"/>
    <property type="match status" value="1"/>
</dbReference>
<dbReference type="InterPro" id="IPR003614">
    <property type="entry name" value="Knottins"/>
</dbReference>
<evidence type="ECO:0000313" key="5">
    <source>
        <dbReference type="EMBL" id="CAD6211840.1"/>
    </source>
</evidence>
<dbReference type="Gene3D" id="3.30.30.10">
    <property type="entry name" value="Knottin, scorpion toxin-like"/>
    <property type="match status" value="1"/>
</dbReference>
<accession>A0A811MSQ6</accession>
<dbReference type="OrthoDB" id="679888at2759"/>
<dbReference type="CDD" id="cd00107">
    <property type="entry name" value="Knot1"/>
    <property type="match status" value="1"/>
</dbReference>
<protein>
    <recommendedName>
        <fullName evidence="4">Knottins-like domain-containing protein</fullName>
    </recommendedName>
</protein>
<reference evidence="5" key="1">
    <citation type="submission" date="2020-10" db="EMBL/GenBank/DDBJ databases">
        <authorList>
            <person name="Han B."/>
            <person name="Lu T."/>
            <person name="Zhao Q."/>
            <person name="Huang X."/>
            <person name="Zhao Y."/>
        </authorList>
    </citation>
    <scope>NUCLEOTIDE SEQUENCE</scope>
</reference>
<gene>
    <name evidence="5" type="ORF">NCGR_LOCUS7725</name>
</gene>
<keyword evidence="2" id="KW-1015">Disulfide bond</keyword>
<dbReference type="AlphaFoldDB" id="A0A811MSQ6"/>
<keyword evidence="6" id="KW-1185">Reference proteome</keyword>
<feature type="chain" id="PRO_5032808047" description="Knottins-like domain-containing protein" evidence="3">
    <location>
        <begin position="29"/>
        <end position="97"/>
    </location>
</feature>
<comment type="caution">
    <text evidence="5">The sequence shown here is derived from an EMBL/GenBank/DDBJ whole genome shotgun (WGS) entry which is preliminary data.</text>
</comment>
<dbReference type="PANTHER" id="PTHR33147">
    <property type="entry name" value="DEFENSIN-LIKE PROTEIN 1"/>
    <property type="match status" value="1"/>
</dbReference>
<dbReference type="EMBL" id="CAJGYO010000002">
    <property type="protein sequence ID" value="CAD6211840.1"/>
    <property type="molecule type" value="Genomic_DNA"/>
</dbReference>
<keyword evidence="1 3" id="KW-0732">Signal</keyword>
<dbReference type="SMART" id="SM00505">
    <property type="entry name" value="Knot1"/>
    <property type="match status" value="1"/>
</dbReference>
<evidence type="ECO:0000259" key="4">
    <source>
        <dbReference type="SMART" id="SM00505"/>
    </source>
</evidence>